<feature type="domain" description="ABC transmembrane type-1" evidence="12">
    <location>
        <begin position="21"/>
        <end position="320"/>
    </location>
</feature>
<dbReference type="GO" id="GO:0008234">
    <property type="term" value="F:cysteine-type peptidase activity"/>
    <property type="evidence" value="ECO:0007669"/>
    <property type="project" value="UniProtKB-KW"/>
</dbReference>
<keyword evidence="8 10" id="KW-1133">Transmembrane helix</keyword>
<dbReference type="Gene3D" id="1.20.1560.10">
    <property type="entry name" value="ABC transporter type 1, transmembrane domain"/>
    <property type="match status" value="2"/>
</dbReference>
<comment type="subcellular location">
    <subcellularLocation>
        <location evidence="1">Cell membrane</location>
        <topology evidence="1">Multi-pass membrane protein</topology>
    </subcellularLocation>
</comment>
<keyword evidence="6" id="KW-0645">Protease</keyword>
<feature type="transmembrane region" description="Helical" evidence="10">
    <location>
        <begin position="73"/>
        <end position="99"/>
    </location>
</feature>
<dbReference type="SUPFAM" id="SSF90123">
    <property type="entry name" value="ABC transporter transmembrane region"/>
    <property type="match status" value="1"/>
</dbReference>
<dbReference type="InterPro" id="IPR011527">
    <property type="entry name" value="ABC1_TM_dom"/>
</dbReference>
<dbReference type="GO" id="GO:0005524">
    <property type="term" value="F:ATP binding"/>
    <property type="evidence" value="ECO:0007669"/>
    <property type="project" value="UniProtKB-KW"/>
</dbReference>
<keyword evidence="6" id="KW-0378">Hydrolase</keyword>
<keyword evidence="4 10" id="KW-0812">Transmembrane</keyword>
<evidence type="ECO:0000256" key="6">
    <source>
        <dbReference type="ARBA" id="ARBA00022807"/>
    </source>
</evidence>
<dbReference type="EMBL" id="JACHHJ010000003">
    <property type="protein sequence ID" value="MBB6450427.1"/>
    <property type="molecule type" value="Genomic_DNA"/>
</dbReference>
<dbReference type="Gene3D" id="3.40.50.300">
    <property type="entry name" value="P-loop containing nucleotide triphosphate hydrolases"/>
    <property type="match status" value="1"/>
</dbReference>
<keyword evidence="6" id="KW-0788">Thiol protease</keyword>
<comment type="caution">
    <text evidence="13">The sequence shown here is derived from an EMBL/GenBank/DDBJ whole genome shotgun (WGS) entry which is preliminary data.</text>
</comment>
<dbReference type="InterPro" id="IPR003593">
    <property type="entry name" value="AAA+_ATPase"/>
</dbReference>
<evidence type="ECO:0000313" key="13">
    <source>
        <dbReference type="EMBL" id="MBB6450427.1"/>
    </source>
</evidence>
<dbReference type="PANTHER" id="PTHR24221">
    <property type="entry name" value="ATP-BINDING CASSETTE SUB-FAMILY B"/>
    <property type="match status" value="1"/>
</dbReference>
<evidence type="ECO:0000256" key="4">
    <source>
        <dbReference type="ARBA" id="ARBA00022692"/>
    </source>
</evidence>
<proteinExistence type="predicted"/>
<dbReference type="InterPro" id="IPR017871">
    <property type="entry name" value="ABC_transporter-like_CS"/>
</dbReference>
<sequence length="592" mass="67383">MKTAKMLYELFGKKEKKKFSLLFVLMVIGALFETAGVGLIVPFVGIITNPEQISENAFLSYVYTLFNFESTNAFLIFATLFLLVFYIIKNIYLTFFFYVQYKIIYNEQVKLSRRMLKAYLFKPYIFHLERNTAQLLRNVDQEVKKIFNQIVVSGFKVLTEITVMLSILTLLFFMAPLPTLLAVTLLGGGIIGFFAYFKNKIATLGQERQTALGRMIKWVNQAFGSTKEVKVLGKERFFVDSFTSESKTYARSMRFYKLMKEAPRMFVETVVVGTILFIVLIIMMQSQDLTTLISTVALFAMAAFRLMPSINRMVSAITDIRYNRPSLEVVYNDLMVEKVEENLEPLNRENKDKDQGIEKSGRLFKDQISMENVSFQYPNSNQYVIKNVSLSIPIGYSAAFIGPSGSGKTTLVDLMLGVLKPNDGVVKVDHTDIQNPDSLWQKKIGYIPQNIYLVDDTIRRNVAFGVSQEKIDDDKVWESLRQAQLDEHVRELPKGLDTEVGERGTKLSGGQKQRIGIARALYGDPEVLFLDEATSALDHDTEKGIMRAIESLRGEKTIILIAHRLSTTRNCDVIFEMENGCIQNVESSRSSR</sequence>
<keyword evidence="14" id="KW-1185">Reference proteome</keyword>
<reference evidence="13 14" key="1">
    <citation type="submission" date="2020-08" db="EMBL/GenBank/DDBJ databases">
        <title>Genomic Encyclopedia of Type Strains, Phase IV (KMG-IV): sequencing the most valuable type-strain genomes for metagenomic binning, comparative biology and taxonomic classification.</title>
        <authorList>
            <person name="Goeker M."/>
        </authorList>
    </citation>
    <scope>NUCLEOTIDE SEQUENCE [LARGE SCALE GENOMIC DNA]</scope>
    <source>
        <strain evidence="13 14">DSM 21769</strain>
    </source>
</reference>
<dbReference type="PROSITE" id="PS00211">
    <property type="entry name" value="ABC_TRANSPORTER_1"/>
    <property type="match status" value="1"/>
</dbReference>
<feature type="transmembrane region" description="Helical" evidence="10">
    <location>
        <begin position="289"/>
        <end position="307"/>
    </location>
</feature>
<evidence type="ECO:0000256" key="2">
    <source>
        <dbReference type="ARBA" id="ARBA00022448"/>
    </source>
</evidence>
<keyword evidence="5" id="KW-0547">Nucleotide-binding</keyword>
<dbReference type="SUPFAM" id="SSF52540">
    <property type="entry name" value="P-loop containing nucleoside triphosphate hydrolases"/>
    <property type="match status" value="1"/>
</dbReference>
<organism evidence="13 14">
    <name type="scientific">Geomicrobium halophilum</name>
    <dbReference type="NCBI Taxonomy" id="549000"/>
    <lineage>
        <taxon>Bacteria</taxon>
        <taxon>Bacillati</taxon>
        <taxon>Bacillota</taxon>
        <taxon>Bacilli</taxon>
        <taxon>Bacillales</taxon>
        <taxon>Geomicrobium</taxon>
    </lineage>
</organism>
<evidence type="ECO:0000256" key="3">
    <source>
        <dbReference type="ARBA" id="ARBA00022475"/>
    </source>
</evidence>
<dbReference type="Proteomes" id="UP000568839">
    <property type="component" value="Unassembled WGS sequence"/>
</dbReference>
<dbReference type="GO" id="GO:0034040">
    <property type="term" value="F:ATPase-coupled lipid transmembrane transporter activity"/>
    <property type="evidence" value="ECO:0007669"/>
    <property type="project" value="TreeGrafter"/>
</dbReference>
<feature type="transmembrane region" description="Helical" evidence="10">
    <location>
        <begin position="180"/>
        <end position="197"/>
    </location>
</feature>
<evidence type="ECO:0000256" key="1">
    <source>
        <dbReference type="ARBA" id="ARBA00004651"/>
    </source>
</evidence>
<dbReference type="RefSeq" id="WP_184404480.1">
    <property type="nucleotide sequence ID" value="NZ_JACHHJ010000003.1"/>
</dbReference>
<protein>
    <submittedName>
        <fullName evidence="13">ABC-type multidrug transport system fused ATPase/permease subunit</fullName>
    </submittedName>
</protein>
<evidence type="ECO:0000256" key="5">
    <source>
        <dbReference type="ARBA" id="ARBA00022741"/>
    </source>
</evidence>
<evidence type="ECO:0000256" key="10">
    <source>
        <dbReference type="SAM" id="Phobius"/>
    </source>
</evidence>
<dbReference type="GO" id="GO:0005886">
    <property type="term" value="C:plasma membrane"/>
    <property type="evidence" value="ECO:0007669"/>
    <property type="project" value="UniProtKB-SubCell"/>
</dbReference>
<keyword evidence="9 10" id="KW-0472">Membrane</keyword>
<dbReference type="PANTHER" id="PTHR24221:SF654">
    <property type="entry name" value="ATP-BINDING CASSETTE SUB-FAMILY B MEMBER 6"/>
    <property type="match status" value="1"/>
</dbReference>
<dbReference type="Pfam" id="PF00005">
    <property type="entry name" value="ABC_tran"/>
    <property type="match status" value="1"/>
</dbReference>
<name>A0A841PNL2_9BACL</name>
<dbReference type="FunFam" id="3.40.50.300:FF:000299">
    <property type="entry name" value="ABC transporter ATP-binding protein/permease"/>
    <property type="match status" value="1"/>
</dbReference>
<evidence type="ECO:0000259" key="11">
    <source>
        <dbReference type="PROSITE" id="PS50893"/>
    </source>
</evidence>
<accession>A0A841PNL2</accession>
<keyword evidence="3" id="KW-1003">Cell membrane</keyword>
<dbReference type="PROSITE" id="PS50893">
    <property type="entry name" value="ABC_TRANSPORTER_2"/>
    <property type="match status" value="1"/>
</dbReference>
<dbReference type="PROSITE" id="PS50929">
    <property type="entry name" value="ABC_TM1F"/>
    <property type="match status" value="1"/>
</dbReference>
<dbReference type="InterPro" id="IPR027417">
    <property type="entry name" value="P-loop_NTPase"/>
</dbReference>
<feature type="transmembrane region" description="Helical" evidence="10">
    <location>
        <begin position="21"/>
        <end position="47"/>
    </location>
</feature>
<evidence type="ECO:0000313" key="14">
    <source>
        <dbReference type="Proteomes" id="UP000568839"/>
    </source>
</evidence>
<evidence type="ECO:0000256" key="8">
    <source>
        <dbReference type="ARBA" id="ARBA00022989"/>
    </source>
</evidence>
<evidence type="ECO:0000256" key="7">
    <source>
        <dbReference type="ARBA" id="ARBA00022840"/>
    </source>
</evidence>
<dbReference type="InterPro" id="IPR036640">
    <property type="entry name" value="ABC1_TM_sf"/>
</dbReference>
<dbReference type="GO" id="GO:0016887">
    <property type="term" value="F:ATP hydrolysis activity"/>
    <property type="evidence" value="ECO:0007669"/>
    <property type="project" value="InterPro"/>
</dbReference>
<evidence type="ECO:0000259" key="12">
    <source>
        <dbReference type="PROSITE" id="PS50929"/>
    </source>
</evidence>
<dbReference type="InterPro" id="IPR003439">
    <property type="entry name" value="ABC_transporter-like_ATP-bd"/>
</dbReference>
<feature type="transmembrane region" description="Helical" evidence="10">
    <location>
        <begin position="154"/>
        <end position="174"/>
    </location>
</feature>
<evidence type="ECO:0000256" key="9">
    <source>
        <dbReference type="ARBA" id="ARBA00023136"/>
    </source>
</evidence>
<dbReference type="SMART" id="SM00382">
    <property type="entry name" value="AAA"/>
    <property type="match status" value="1"/>
</dbReference>
<dbReference type="GO" id="GO:0140359">
    <property type="term" value="F:ABC-type transporter activity"/>
    <property type="evidence" value="ECO:0007669"/>
    <property type="project" value="InterPro"/>
</dbReference>
<dbReference type="AlphaFoldDB" id="A0A841PNL2"/>
<feature type="domain" description="ABC transporter" evidence="11">
    <location>
        <begin position="368"/>
        <end position="592"/>
    </location>
</feature>
<feature type="transmembrane region" description="Helical" evidence="10">
    <location>
        <begin position="265"/>
        <end position="283"/>
    </location>
</feature>
<dbReference type="InterPro" id="IPR039421">
    <property type="entry name" value="Type_1_exporter"/>
</dbReference>
<keyword evidence="7" id="KW-0067">ATP-binding</keyword>
<gene>
    <name evidence="13" type="ORF">HNR44_002410</name>
</gene>
<keyword evidence="2" id="KW-0813">Transport</keyword>